<comment type="similarity">
    <text evidence="3">Belongs to the class I-like SAM-binding methyltransferase superfamily. BUD23/WBSCR22 family.</text>
</comment>
<dbReference type="SUPFAM" id="SSF90229">
    <property type="entry name" value="CCCH zinc finger"/>
    <property type="match status" value="1"/>
</dbReference>
<evidence type="ECO:0000256" key="3">
    <source>
        <dbReference type="ARBA" id="ARBA00005547"/>
    </source>
</evidence>
<evidence type="ECO:0000256" key="4">
    <source>
        <dbReference type="ARBA" id="ARBA00022490"/>
    </source>
</evidence>
<keyword evidence="8 12" id="KW-0479">Metal-binding</keyword>
<dbReference type="InterPro" id="IPR036028">
    <property type="entry name" value="SH3-like_dom_sf"/>
</dbReference>
<dbReference type="Gene3D" id="3.40.50.300">
    <property type="entry name" value="P-loop containing nucleotide triphosphate hydrolases"/>
    <property type="match status" value="1"/>
</dbReference>
<dbReference type="Pfam" id="PF08241">
    <property type="entry name" value="Methyltransf_11"/>
    <property type="match status" value="1"/>
</dbReference>
<comment type="caution">
    <text evidence="15">The sequence shown here is derived from an EMBL/GenBank/DDBJ whole genome shotgun (WGS) entry which is preliminary data.</text>
</comment>
<evidence type="ECO:0000259" key="14">
    <source>
        <dbReference type="PROSITE" id="PS50103"/>
    </source>
</evidence>
<dbReference type="Gene3D" id="3.40.50.150">
    <property type="entry name" value="Vaccinia Virus protein VP39"/>
    <property type="match status" value="1"/>
</dbReference>
<accession>A0ABP0QPQ3</accession>
<evidence type="ECO:0000313" key="15">
    <source>
        <dbReference type="EMBL" id="CAK9089121.1"/>
    </source>
</evidence>
<dbReference type="InterPro" id="IPR041679">
    <property type="entry name" value="DNA2/NAM7-like_C"/>
</dbReference>
<dbReference type="InterPro" id="IPR027417">
    <property type="entry name" value="P-loop_NTPase"/>
</dbReference>
<evidence type="ECO:0000256" key="1">
    <source>
        <dbReference type="ARBA" id="ARBA00004123"/>
    </source>
</evidence>
<dbReference type="InterPro" id="IPR036855">
    <property type="entry name" value="Znf_CCCH_sf"/>
</dbReference>
<evidence type="ECO:0000256" key="5">
    <source>
        <dbReference type="ARBA" id="ARBA00022603"/>
    </source>
</evidence>
<keyword evidence="11" id="KW-0539">Nucleus</keyword>
<dbReference type="SUPFAM" id="SSF53335">
    <property type="entry name" value="S-adenosyl-L-methionine-dependent methyltransferases"/>
    <property type="match status" value="1"/>
</dbReference>
<evidence type="ECO:0000256" key="7">
    <source>
        <dbReference type="ARBA" id="ARBA00022691"/>
    </source>
</evidence>
<evidence type="ECO:0000256" key="8">
    <source>
        <dbReference type="ARBA" id="ARBA00022723"/>
    </source>
</evidence>
<keyword evidence="10 12" id="KW-0862">Zinc</keyword>
<evidence type="ECO:0000256" key="6">
    <source>
        <dbReference type="ARBA" id="ARBA00022679"/>
    </source>
</evidence>
<dbReference type="PANTHER" id="PTHR12734">
    <property type="entry name" value="METHYLTRANSFERASE-RELATED"/>
    <property type="match status" value="1"/>
</dbReference>
<reference evidence="15 16" key="1">
    <citation type="submission" date="2024-02" db="EMBL/GenBank/DDBJ databases">
        <authorList>
            <person name="Chen Y."/>
            <person name="Shah S."/>
            <person name="Dougan E. K."/>
            <person name="Thang M."/>
            <person name="Chan C."/>
        </authorList>
    </citation>
    <scope>NUCLEOTIDE SEQUENCE [LARGE SCALE GENOMIC DNA]</scope>
</reference>
<dbReference type="Pfam" id="PF18345">
    <property type="entry name" value="zf_CCCH_4"/>
    <property type="match status" value="1"/>
</dbReference>
<dbReference type="InterPro" id="IPR013216">
    <property type="entry name" value="Methyltransf_11"/>
</dbReference>
<feature type="region of interest" description="Disordered" evidence="13">
    <location>
        <begin position="30"/>
        <end position="61"/>
    </location>
</feature>
<dbReference type="PROSITE" id="PS50103">
    <property type="entry name" value="ZF_C3H1"/>
    <property type="match status" value="1"/>
</dbReference>
<dbReference type="SUPFAM" id="SSF52540">
    <property type="entry name" value="P-loop containing nucleoside triphosphate hydrolases"/>
    <property type="match status" value="1"/>
</dbReference>
<dbReference type="InterPro" id="IPR029063">
    <property type="entry name" value="SAM-dependent_MTases_sf"/>
</dbReference>
<dbReference type="InterPro" id="IPR039769">
    <property type="entry name" value="Bud23-like"/>
</dbReference>
<evidence type="ECO:0000256" key="2">
    <source>
        <dbReference type="ARBA" id="ARBA00004496"/>
    </source>
</evidence>
<feature type="zinc finger region" description="C3H1-type" evidence="12">
    <location>
        <begin position="153"/>
        <end position="180"/>
    </location>
</feature>
<evidence type="ECO:0000256" key="9">
    <source>
        <dbReference type="ARBA" id="ARBA00022771"/>
    </source>
</evidence>
<protein>
    <submittedName>
        <fullName evidence="15">Probable 18S rRNA (Guanine-N(7))-methyltransferase (Bud site selection protein 23 homolog) (Williams-Beuren syndrome chromosomal region 22 protein homolog)</fullName>
    </submittedName>
</protein>
<dbReference type="SUPFAM" id="SSF50044">
    <property type="entry name" value="SH3-domain"/>
    <property type="match status" value="1"/>
</dbReference>
<gene>
    <name evidence="15" type="ORF">SCF082_LOCUS42058</name>
</gene>
<evidence type="ECO:0000313" key="16">
    <source>
        <dbReference type="Proteomes" id="UP001642464"/>
    </source>
</evidence>
<dbReference type="SMART" id="SM00356">
    <property type="entry name" value="ZnF_C3H1"/>
    <property type="match status" value="2"/>
</dbReference>
<keyword evidence="7" id="KW-0949">S-adenosyl-L-methionine</keyword>
<dbReference type="Pfam" id="PF13087">
    <property type="entry name" value="AAA_12"/>
    <property type="match status" value="1"/>
</dbReference>
<evidence type="ECO:0000256" key="11">
    <source>
        <dbReference type="ARBA" id="ARBA00023242"/>
    </source>
</evidence>
<feature type="compositionally biased region" description="Pro residues" evidence="13">
    <location>
        <begin position="32"/>
        <end position="45"/>
    </location>
</feature>
<dbReference type="EMBL" id="CAXAMM010039807">
    <property type="protein sequence ID" value="CAK9089121.1"/>
    <property type="molecule type" value="Genomic_DNA"/>
</dbReference>
<dbReference type="CDD" id="cd02440">
    <property type="entry name" value="AdoMet_MTases"/>
    <property type="match status" value="1"/>
</dbReference>
<comment type="subcellular location">
    <subcellularLocation>
        <location evidence="2">Cytoplasm</location>
    </subcellularLocation>
    <subcellularLocation>
        <location evidence="1">Nucleus</location>
    </subcellularLocation>
</comment>
<feature type="domain" description="C3H1-type" evidence="14">
    <location>
        <begin position="153"/>
        <end position="180"/>
    </location>
</feature>
<keyword evidence="5" id="KW-0489">Methyltransferase</keyword>
<dbReference type="Proteomes" id="UP001642464">
    <property type="component" value="Unassembled WGS sequence"/>
</dbReference>
<keyword evidence="9 12" id="KW-0863">Zinc-finger</keyword>
<name>A0ABP0QPQ3_9DINO</name>
<dbReference type="Pfam" id="PF12589">
    <property type="entry name" value="WBS_methylT"/>
    <property type="match status" value="1"/>
</dbReference>
<feature type="compositionally biased region" description="Basic residues" evidence="13">
    <location>
        <begin position="671"/>
        <end position="684"/>
    </location>
</feature>
<keyword evidence="6" id="KW-0808">Transferase</keyword>
<proteinExistence type="inferred from homology"/>
<dbReference type="PANTHER" id="PTHR12734:SF0">
    <property type="entry name" value="18S RRNA (GUANINE-N(7))-METHYLTRANSFERASE-RELATED"/>
    <property type="match status" value="1"/>
</dbReference>
<evidence type="ECO:0000256" key="13">
    <source>
        <dbReference type="SAM" id="MobiDB-lite"/>
    </source>
</evidence>
<dbReference type="InterPro" id="IPR000571">
    <property type="entry name" value="Znf_CCCH"/>
</dbReference>
<dbReference type="InterPro" id="IPR022238">
    <property type="entry name" value="Bud23_C"/>
</dbReference>
<keyword evidence="16" id="KW-1185">Reference proteome</keyword>
<feature type="region of interest" description="Disordered" evidence="13">
    <location>
        <begin position="632"/>
        <end position="701"/>
    </location>
</feature>
<sequence>MPGGSDEPDWLYGTSAGERGWFPKYCVLNAPRSPPPPLPPPPPPLTESAREQAGSGCGWGRKGRDEENNCFERLVPEGASSLTLKEYAAAFALSQLEDDELEAVICEETPGFSEGQSCGPRRYRFWRGQAGETAAEHDWGGAAPVSGEPLSASVKRTFCKFWQENKCTKGDSCTFAHGDHEIGQPIPEPGVSRNEVSMVSRKKVLCKFWQEGNCFKSGVRGRSTRHKPGDRSCTCAMHLRHALLHAQELGQLIDNELARLFGSRKSDLGSACSFQHSEGDRRVVRVVCVIGLSDDGPAVILPLGKGAVQAVLVGDQCQLPATVLSQEAQKGGLDISMFDRLLSMGMEVQFLSEQYRMHPQIASFSSWRFYRGELKSARAVSESQRQLPRGFVLSSHVVLLHVEAGRERGEMRVVTLEGRNMKKPHMKRPEHQAPPEIFYNDEESERYATSSRMIEIQTKMTERALELLLLPDRPCLLLDVGCGSGISGETLSEAGHLWVGYDISPSMLRIARSREVDGDLFLADAGQGLNFRPGTFDGAVSISALQWLCNVDKKGHEPFKRLRRFFELLYSCLRKGARAALQLYPETAAQVEMITAAALRCGFGGGLVVDYPHSAKAKKHFLVIYAGLSGEQPASMPEPMEEDDEQVAVHSREREVKRKKGKAQASYKDKVLKKKEHQRKKGFGVRKDTKYTARPRKSGAF</sequence>
<evidence type="ECO:0000256" key="10">
    <source>
        <dbReference type="ARBA" id="ARBA00022833"/>
    </source>
</evidence>
<keyword evidence="4" id="KW-0963">Cytoplasm</keyword>
<evidence type="ECO:0000256" key="12">
    <source>
        <dbReference type="PROSITE-ProRule" id="PRU00723"/>
    </source>
</evidence>
<dbReference type="Gene3D" id="3.30.1370.210">
    <property type="match status" value="1"/>
</dbReference>
<organism evidence="15 16">
    <name type="scientific">Durusdinium trenchii</name>
    <dbReference type="NCBI Taxonomy" id="1381693"/>
    <lineage>
        <taxon>Eukaryota</taxon>
        <taxon>Sar</taxon>
        <taxon>Alveolata</taxon>
        <taxon>Dinophyceae</taxon>
        <taxon>Suessiales</taxon>
        <taxon>Symbiodiniaceae</taxon>
        <taxon>Durusdinium</taxon>
    </lineage>
</organism>